<feature type="compositionally biased region" description="Acidic residues" evidence="1">
    <location>
        <begin position="136"/>
        <end position="145"/>
    </location>
</feature>
<feature type="region of interest" description="Disordered" evidence="1">
    <location>
        <begin position="309"/>
        <end position="391"/>
    </location>
</feature>
<evidence type="ECO:0000256" key="1">
    <source>
        <dbReference type="SAM" id="MobiDB-lite"/>
    </source>
</evidence>
<evidence type="ECO:0000313" key="3">
    <source>
        <dbReference type="Proteomes" id="UP001166286"/>
    </source>
</evidence>
<comment type="caution">
    <text evidence="2">The sequence shown here is derived from an EMBL/GenBank/DDBJ whole genome shotgun (WGS) entry which is preliminary data.</text>
</comment>
<feature type="compositionally biased region" description="Low complexity" evidence="1">
    <location>
        <begin position="149"/>
        <end position="168"/>
    </location>
</feature>
<proteinExistence type="predicted"/>
<gene>
    <name evidence="2" type="ORF">JMJ35_009025</name>
</gene>
<name>A0AA39QUU2_9LECA</name>
<feature type="compositionally biased region" description="Basic and acidic residues" evidence="1">
    <location>
        <begin position="345"/>
        <end position="355"/>
    </location>
</feature>
<evidence type="ECO:0000313" key="2">
    <source>
        <dbReference type="EMBL" id="KAK0508749.1"/>
    </source>
</evidence>
<dbReference type="EMBL" id="JAFEKC020000020">
    <property type="protein sequence ID" value="KAK0508749.1"/>
    <property type="molecule type" value="Genomic_DNA"/>
</dbReference>
<feature type="compositionally biased region" description="Acidic residues" evidence="1">
    <location>
        <begin position="325"/>
        <end position="344"/>
    </location>
</feature>
<feature type="compositionally biased region" description="Basic and acidic residues" evidence="1">
    <location>
        <begin position="116"/>
        <end position="134"/>
    </location>
</feature>
<organism evidence="2 3">
    <name type="scientific">Cladonia borealis</name>
    <dbReference type="NCBI Taxonomy" id="184061"/>
    <lineage>
        <taxon>Eukaryota</taxon>
        <taxon>Fungi</taxon>
        <taxon>Dikarya</taxon>
        <taxon>Ascomycota</taxon>
        <taxon>Pezizomycotina</taxon>
        <taxon>Lecanoromycetes</taxon>
        <taxon>OSLEUM clade</taxon>
        <taxon>Lecanoromycetidae</taxon>
        <taxon>Lecanorales</taxon>
        <taxon>Lecanorineae</taxon>
        <taxon>Cladoniaceae</taxon>
        <taxon>Cladonia</taxon>
    </lineage>
</organism>
<feature type="region of interest" description="Disordered" evidence="1">
    <location>
        <begin position="115"/>
        <end position="179"/>
    </location>
</feature>
<reference evidence="2" key="1">
    <citation type="submission" date="2023-03" db="EMBL/GenBank/DDBJ databases">
        <title>Complete genome of Cladonia borealis.</title>
        <authorList>
            <person name="Park H."/>
        </authorList>
    </citation>
    <scope>NUCLEOTIDE SEQUENCE</scope>
    <source>
        <strain evidence="2">ANT050790</strain>
    </source>
</reference>
<dbReference type="AlphaFoldDB" id="A0AA39QUU2"/>
<sequence>MEKQSGDIPLTLSAAYEELQINDATISDKEVGVAYLQARRLHVERPTEALQAIATARDSRWLHSIIVPILGSSTEETAATLQYKANGILDTSSDVMVRPTADTFGPVSLAPVSSEGYDKVDENANAKTNERANDLIDTDEADSLELDGSSSQSIYAPSSSEECSSDSISESDSDNESENFPYFEWDVENSERGSWYCSCGELFVDGKCPHGHCGFCKSCGWEIYGDCLRCPETCQGCGEDKVSGVCAECDSEIEESKVGKDIITFDDVDGVWRCSECQWEIEADNETDGNCHCLEEEGRMRRVDLSQIPDYEPADDGASSIESSSDQEEDSDDEDAIDDGEDVIENERFGRHVDLDEAEAAQGGGSIDSNVTLDGHGLTSPALPGPDNPEV</sequence>
<accession>A0AA39QUU2</accession>
<dbReference type="Proteomes" id="UP001166286">
    <property type="component" value="Unassembled WGS sequence"/>
</dbReference>
<keyword evidence="3" id="KW-1185">Reference proteome</keyword>
<protein>
    <submittedName>
        <fullName evidence="2">Uncharacterized protein</fullName>
    </submittedName>
</protein>